<proteinExistence type="predicted"/>
<organism evidence="1 2">
    <name type="scientific">Trichinella zimbabwensis</name>
    <dbReference type="NCBI Taxonomy" id="268475"/>
    <lineage>
        <taxon>Eukaryota</taxon>
        <taxon>Metazoa</taxon>
        <taxon>Ecdysozoa</taxon>
        <taxon>Nematoda</taxon>
        <taxon>Enoplea</taxon>
        <taxon>Dorylaimia</taxon>
        <taxon>Trichinellida</taxon>
        <taxon>Trichinellidae</taxon>
        <taxon>Trichinella</taxon>
    </lineage>
</organism>
<evidence type="ECO:0000313" key="2">
    <source>
        <dbReference type="Proteomes" id="UP000055024"/>
    </source>
</evidence>
<gene>
    <name evidence="1" type="primary">NBAS</name>
    <name evidence="1" type="ORF">T11_14971</name>
</gene>
<sequence length="675" mass="78402">AEVDVLKFFKDEEYRRKIVLSWAASKFYDFAIELGGKCMISQWEINMTHLEFLFVGCRLNSEELQNSIEKWTPYLSLVSHLQLFSYRMSVNVFPFIDGTDYNTLMLYFGILKKANSIANAILKPTTKALQTAAKHRIILKKLKYHHFFIDYKLLMSAKPGNLSCLLPCLTETNIVEITKVLQIFPEKEISNNDLSVTWATKCFLEHAKRVEAIEALQMSKNAICKLSPGSIATFAASVLFLPICRKDLQTTSFVAKDFCEHLHAAFLHTPNENGFPVEEYLFFYEHVNEFSVLSDSDFEALFEIMLLLASSKESFVDMVSSWFTDAVHMKIFHLSLLYEQCRSKIICKSALNVVEKEHQRLNNAERIFRKCRKASSGRSQLRDIKLIERYYEKFNDSDLSNVAALLEESASWDDELKSENDDEDECFDDGVEDDEHPADDLQHRGIDILEKRKLDKELYEYLKLIIENCCKDVTFERICMTDNEERDKFLAELLSKVVTISQADSFIDIFSIFRLHFHLAIRDTYHEELLLQFVGRVIVKWGSENEVGNLIAKLTDEVLLNNKIWEHIFFHFKENGHLQKVAFYALKYGFKEHFMQAISNAPVEYNWSDELLSEIITRNYVPYIVGQPIWKALVNSVVQSRDNDVFEKVIEQLENAQLLAEAQYLHHVMSETRGT</sequence>
<dbReference type="GO" id="GO:0006890">
    <property type="term" value="P:retrograde vesicle-mediated transport, Golgi to endoplasmic reticulum"/>
    <property type="evidence" value="ECO:0007669"/>
    <property type="project" value="TreeGrafter"/>
</dbReference>
<dbReference type="PANTHER" id="PTHR15922:SF2">
    <property type="entry name" value="NBAS SUBUNIT OF NRZ TETHERING COMPLEX"/>
    <property type="match status" value="1"/>
</dbReference>
<dbReference type="AlphaFoldDB" id="A0A0V1HQ35"/>
<name>A0A0V1HQ35_9BILA</name>
<evidence type="ECO:0000313" key="1">
    <source>
        <dbReference type="EMBL" id="KRZ12652.1"/>
    </source>
</evidence>
<keyword evidence="2" id="KW-1185">Reference proteome</keyword>
<comment type="caution">
    <text evidence="1">The sequence shown here is derived from an EMBL/GenBank/DDBJ whole genome shotgun (WGS) entry which is preliminary data.</text>
</comment>
<dbReference type="GO" id="GO:0000149">
    <property type="term" value="F:SNARE binding"/>
    <property type="evidence" value="ECO:0007669"/>
    <property type="project" value="TreeGrafter"/>
</dbReference>
<feature type="non-terminal residue" evidence="1">
    <location>
        <position position="1"/>
    </location>
</feature>
<protein>
    <submittedName>
        <fullName evidence="1">Neuroblastoma-amplified sequence</fullName>
    </submittedName>
</protein>
<dbReference type="PANTHER" id="PTHR15922">
    <property type="entry name" value="NEUROBLASTOMA-AMPLIFIED SEQUENCE"/>
    <property type="match status" value="1"/>
</dbReference>
<accession>A0A0V1HQ35</accession>
<dbReference type="EMBL" id="JYDP01000038">
    <property type="protein sequence ID" value="KRZ12652.1"/>
    <property type="molecule type" value="Genomic_DNA"/>
</dbReference>
<dbReference type="GO" id="GO:0070939">
    <property type="term" value="C:Dsl1/NZR complex"/>
    <property type="evidence" value="ECO:0007669"/>
    <property type="project" value="TreeGrafter"/>
</dbReference>
<reference evidence="1 2" key="1">
    <citation type="submission" date="2015-01" db="EMBL/GenBank/DDBJ databases">
        <title>Evolution of Trichinella species and genotypes.</title>
        <authorList>
            <person name="Korhonen P.K."/>
            <person name="Edoardo P."/>
            <person name="Giuseppe L.R."/>
            <person name="Gasser R.B."/>
        </authorList>
    </citation>
    <scope>NUCLEOTIDE SEQUENCE [LARGE SCALE GENOMIC DNA]</scope>
    <source>
        <strain evidence="1">ISS1029</strain>
    </source>
</reference>
<dbReference type="OrthoDB" id="19988at2759"/>
<feature type="non-terminal residue" evidence="1">
    <location>
        <position position="675"/>
    </location>
</feature>
<dbReference type="Proteomes" id="UP000055024">
    <property type="component" value="Unassembled WGS sequence"/>
</dbReference>
<dbReference type="STRING" id="268475.A0A0V1HQ35"/>